<evidence type="ECO:0000313" key="13">
    <source>
        <dbReference type="EMBL" id="ALP54904.1"/>
    </source>
</evidence>
<evidence type="ECO:0000256" key="6">
    <source>
        <dbReference type="ARBA" id="ARBA00022605"/>
    </source>
</evidence>
<dbReference type="EC" id="2.6.1.9" evidence="11"/>
<evidence type="ECO:0000256" key="10">
    <source>
        <dbReference type="ARBA" id="ARBA00047481"/>
    </source>
</evidence>
<dbReference type="CDD" id="cd00609">
    <property type="entry name" value="AAT_like"/>
    <property type="match status" value="1"/>
</dbReference>
<evidence type="ECO:0000256" key="11">
    <source>
        <dbReference type="HAMAP-Rule" id="MF_01023"/>
    </source>
</evidence>
<dbReference type="PANTHER" id="PTHR42885">
    <property type="entry name" value="HISTIDINOL-PHOSPHATE AMINOTRANSFERASE-RELATED"/>
    <property type="match status" value="1"/>
</dbReference>
<protein>
    <recommendedName>
        <fullName evidence="11">Histidinol-phosphate aminotransferase</fullName>
        <ecNumber evidence="11">2.6.1.9</ecNumber>
    </recommendedName>
    <alternativeName>
        <fullName evidence="11">Imidazole acetol-phosphate transaminase</fullName>
    </alternativeName>
</protein>
<dbReference type="EMBL" id="CP013099">
    <property type="protein sequence ID" value="ALP54904.1"/>
    <property type="molecule type" value="Genomic_DNA"/>
</dbReference>
<accession>A0A0S2TIH0</accession>
<reference evidence="13" key="1">
    <citation type="submission" date="2015-10" db="EMBL/GenBank/DDBJ databases">
        <title>Description of Candidatus Tenderia electrophaga gen. nov, sp. nov., an Uncultivated Electroautotroph from a Biocathode Enrichment.</title>
        <authorList>
            <person name="Eddie B.J."/>
            <person name="Malanoski A.P."/>
            <person name="Wang Z."/>
            <person name="Hall R.J."/>
            <person name="Oh S.D."/>
            <person name="Heiner C."/>
            <person name="Lin B."/>
            <person name="Strycharz-Glaven S.M."/>
        </authorList>
    </citation>
    <scope>NUCLEOTIDE SEQUENCE [LARGE SCALE GENOMIC DNA]</scope>
    <source>
        <strain evidence="13">NRL1</strain>
    </source>
</reference>
<keyword evidence="7 11" id="KW-0808">Transferase</keyword>
<proteinExistence type="inferred from homology"/>
<dbReference type="Gene3D" id="3.40.640.10">
    <property type="entry name" value="Type I PLP-dependent aspartate aminotransferase-like (Major domain)"/>
    <property type="match status" value="1"/>
</dbReference>
<dbReference type="AlphaFoldDB" id="A0A0S2TIH0"/>
<keyword evidence="14" id="KW-1185">Reference proteome</keyword>
<evidence type="ECO:0000256" key="1">
    <source>
        <dbReference type="ARBA" id="ARBA00001933"/>
    </source>
</evidence>
<keyword evidence="9 11" id="KW-0368">Histidine biosynthesis</keyword>
<comment type="catalytic activity">
    <reaction evidence="10 11">
        <text>L-histidinol phosphate + 2-oxoglutarate = 3-(imidazol-4-yl)-2-oxopropyl phosphate + L-glutamate</text>
        <dbReference type="Rhea" id="RHEA:23744"/>
        <dbReference type="ChEBI" id="CHEBI:16810"/>
        <dbReference type="ChEBI" id="CHEBI:29985"/>
        <dbReference type="ChEBI" id="CHEBI:57766"/>
        <dbReference type="ChEBI" id="CHEBI:57980"/>
        <dbReference type="EC" id="2.6.1.9"/>
    </reaction>
</comment>
<comment type="similarity">
    <text evidence="3 11">Belongs to the class-II pyridoxal-phosphate-dependent aminotransferase family. Histidinol-phosphate aminotransferase subfamily.</text>
</comment>
<evidence type="ECO:0000256" key="5">
    <source>
        <dbReference type="ARBA" id="ARBA00022576"/>
    </source>
</evidence>
<evidence type="ECO:0000256" key="8">
    <source>
        <dbReference type="ARBA" id="ARBA00022898"/>
    </source>
</evidence>
<dbReference type="Pfam" id="PF00155">
    <property type="entry name" value="Aminotran_1_2"/>
    <property type="match status" value="1"/>
</dbReference>
<dbReference type="InterPro" id="IPR004839">
    <property type="entry name" value="Aminotransferase_I/II_large"/>
</dbReference>
<evidence type="ECO:0000256" key="3">
    <source>
        <dbReference type="ARBA" id="ARBA00007970"/>
    </source>
</evidence>
<organism evidence="13 14">
    <name type="scientific">Candidatus Tenderia electrophaga</name>
    <dbReference type="NCBI Taxonomy" id="1748243"/>
    <lineage>
        <taxon>Bacteria</taxon>
        <taxon>Pseudomonadati</taxon>
        <taxon>Pseudomonadota</taxon>
        <taxon>Gammaproteobacteria</taxon>
        <taxon>Candidatus Tenderiales</taxon>
        <taxon>Candidatus Tenderiaceae</taxon>
        <taxon>Candidatus Tenderia</taxon>
    </lineage>
</organism>
<comment type="cofactor">
    <cofactor evidence="1 11">
        <name>pyridoxal 5'-phosphate</name>
        <dbReference type="ChEBI" id="CHEBI:597326"/>
    </cofactor>
</comment>
<dbReference type="Gene3D" id="3.90.1150.10">
    <property type="entry name" value="Aspartate Aminotransferase, domain 1"/>
    <property type="match status" value="1"/>
</dbReference>
<dbReference type="GO" id="GO:0000105">
    <property type="term" value="P:L-histidine biosynthetic process"/>
    <property type="evidence" value="ECO:0007669"/>
    <property type="project" value="UniProtKB-UniRule"/>
</dbReference>
<comment type="subunit">
    <text evidence="4 11">Homodimer.</text>
</comment>
<dbReference type="NCBIfam" id="TIGR01141">
    <property type="entry name" value="hisC"/>
    <property type="match status" value="1"/>
</dbReference>
<evidence type="ECO:0000256" key="7">
    <source>
        <dbReference type="ARBA" id="ARBA00022679"/>
    </source>
</evidence>
<evidence type="ECO:0000259" key="12">
    <source>
        <dbReference type="Pfam" id="PF00155"/>
    </source>
</evidence>
<feature type="domain" description="Aminotransferase class I/classII large" evidence="12">
    <location>
        <begin position="60"/>
        <end position="356"/>
    </location>
</feature>
<dbReference type="InterPro" id="IPR015424">
    <property type="entry name" value="PyrdxlP-dep_Trfase"/>
</dbReference>
<evidence type="ECO:0000313" key="14">
    <source>
        <dbReference type="Proteomes" id="UP000055136"/>
    </source>
</evidence>
<dbReference type="SUPFAM" id="SSF53383">
    <property type="entry name" value="PLP-dependent transferases"/>
    <property type="match status" value="1"/>
</dbReference>
<comment type="pathway">
    <text evidence="2 11">Amino-acid biosynthesis; L-histidine biosynthesis; L-histidine from 5-phospho-alpha-D-ribose 1-diphosphate: step 7/9.</text>
</comment>
<dbReference type="HAMAP" id="MF_01023">
    <property type="entry name" value="HisC_aminotrans_2"/>
    <property type="match status" value="1"/>
</dbReference>
<dbReference type="KEGG" id="tee:Tel_16280"/>
<keyword evidence="5 11" id="KW-0032">Aminotransferase</keyword>
<dbReference type="STRING" id="1748243.Tel_16280"/>
<dbReference type="UniPathway" id="UPA00031">
    <property type="reaction ID" value="UER00012"/>
</dbReference>
<dbReference type="InterPro" id="IPR015421">
    <property type="entry name" value="PyrdxlP-dep_Trfase_major"/>
</dbReference>
<dbReference type="GO" id="GO:0004400">
    <property type="term" value="F:histidinol-phosphate transaminase activity"/>
    <property type="evidence" value="ECO:0007669"/>
    <property type="project" value="UniProtKB-UniRule"/>
</dbReference>
<feature type="modified residue" description="N6-(pyridoxal phosphate)lysine" evidence="11">
    <location>
        <position position="226"/>
    </location>
</feature>
<dbReference type="InterPro" id="IPR005861">
    <property type="entry name" value="HisP_aminotrans"/>
</dbReference>
<evidence type="ECO:0000256" key="4">
    <source>
        <dbReference type="ARBA" id="ARBA00011738"/>
    </source>
</evidence>
<keyword evidence="8 11" id="KW-0663">Pyridoxal phosphate</keyword>
<sequence length="366" mass="41206">MASVIVDKKDEKIIHLIRPDVQKAQINRVPPTRGLIKLDAMESPYPWPAYLRGEWLEEMQGVTLNRYPDPQSTELKAALRQVFDIPANMDLMLGNGSDELIQIINLALAGAGRKVMAALPTFSMFQMIATYVGMDFVGVPLREDDFSLDMPAMLAAVEKHRPAVIYLAYPNNPTGNLFAEDEIVRLAQASHGLVVVDESYLAYAGVSVMERLQHHDNLLIMRSLSKMGLAGLRLGYLVGHNKWISQLERLRLPFNINVLTQFTAEFALNYYDVFLEQVEQIRRDRIWVAENMRRLQGVRVFPSETNFILFRVAQGRGDAIDASLREKGVLLKNLNNSDPLLHDCLRVTIGKPSENVAFLSALTSSL</sequence>
<dbReference type="Proteomes" id="UP000055136">
    <property type="component" value="Chromosome"/>
</dbReference>
<dbReference type="InterPro" id="IPR015422">
    <property type="entry name" value="PyrdxlP-dep_Trfase_small"/>
</dbReference>
<dbReference type="PANTHER" id="PTHR42885:SF2">
    <property type="entry name" value="HISTIDINOL-PHOSPHATE AMINOTRANSFERASE"/>
    <property type="match status" value="1"/>
</dbReference>
<gene>
    <name evidence="11" type="primary">hisC</name>
    <name evidence="13" type="ORF">Tel_16280</name>
</gene>
<dbReference type="GO" id="GO:0030170">
    <property type="term" value="F:pyridoxal phosphate binding"/>
    <property type="evidence" value="ECO:0007669"/>
    <property type="project" value="InterPro"/>
</dbReference>
<name>A0A0S2TIH0_9GAMM</name>
<keyword evidence="6 11" id="KW-0028">Amino-acid biosynthesis</keyword>
<evidence type="ECO:0000256" key="2">
    <source>
        <dbReference type="ARBA" id="ARBA00005011"/>
    </source>
</evidence>
<evidence type="ECO:0000256" key="9">
    <source>
        <dbReference type="ARBA" id="ARBA00023102"/>
    </source>
</evidence>